<gene>
    <name evidence="7" type="ORF">CHH67_04350</name>
</gene>
<dbReference type="EMBL" id="NPBY01000012">
    <property type="protein sequence ID" value="PAD79438.1"/>
    <property type="molecule type" value="Genomic_DNA"/>
</dbReference>
<evidence type="ECO:0000256" key="4">
    <source>
        <dbReference type="ARBA" id="ARBA00022989"/>
    </source>
</evidence>
<keyword evidence="4 6" id="KW-1133">Transmembrane helix</keyword>
<keyword evidence="5 6" id="KW-0472">Membrane</keyword>
<evidence type="ECO:0000256" key="3">
    <source>
        <dbReference type="ARBA" id="ARBA00022692"/>
    </source>
</evidence>
<feature type="transmembrane region" description="Helical" evidence="6">
    <location>
        <begin position="117"/>
        <end position="138"/>
    </location>
</feature>
<dbReference type="GO" id="GO:0005886">
    <property type="term" value="C:plasma membrane"/>
    <property type="evidence" value="ECO:0007669"/>
    <property type="project" value="UniProtKB-SubCell"/>
</dbReference>
<dbReference type="PIRSF" id="PIRSF006324">
    <property type="entry name" value="LeuE"/>
    <property type="match status" value="1"/>
</dbReference>
<evidence type="ECO:0000313" key="8">
    <source>
        <dbReference type="Proteomes" id="UP000215596"/>
    </source>
</evidence>
<evidence type="ECO:0000256" key="6">
    <source>
        <dbReference type="SAM" id="Phobius"/>
    </source>
</evidence>
<feature type="transmembrane region" description="Helical" evidence="6">
    <location>
        <begin position="52"/>
        <end position="85"/>
    </location>
</feature>
<dbReference type="AlphaFoldDB" id="A0A268F228"/>
<dbReference type="Proteomes" id="UP000215596">
    <property type="component" value="Unassembled WGS sequence"/>
</dbReference>
<evidence type="ECO:0000256" key="5">
    <source>
        <dbReference type="ARBA" id="ARBA00023136"/>
    </source>
</evidence>
<feature type="transmembrane region" description="Helical" evidence="6">
    <location>
        <begin position="187"/>
        <end position="205"/>
    </location>
</feature>
<keyword evidence="2" id="KW-1003">Cell membrane</keyword>
<comment type="caution">
    <text evidence="7">The sequence shown here is derived from an EMBL/GenBank/DDBJ whole genome shotgun (WGS) entry which is preliminary data.</text>
</comment>
<sequence length="208" mass="22169">MFTLSSLLLFMGAAILLILVPGPDLVFAVTQGLTSGKKAGVLTALGLSLGNIVHTLAAALGLSLILKTSAVAFTAFKIAGALYLFYLAYKSIKYRKEPIGLEKGKPQSGRSLLMKGFLMNVLNPKVAIFFLTFLPQFVNYQIGQVGLQLVILGLIFLVLSGVIFGLLAYFAGVFSQRMLRSSRFGEMANVAGAAIFSALGVKLLTTKL</sequence>
<accession>A0A268F228</accession>
<dbReference type="RefSeq" id="WP_095263758.1">
    <property type="nucleotide sequence ID" value="NZ_NPBY01000012.1"/>
</dbReference>
<organism evidence="7 8">
    <name type="scientific">Paenibacillus campinasensis</name>
    <dbReference type="NCBI Taxonomy" id="66347"/>
    <lineage>
        <taxon>Bacteria</taxon>
        <taxon>Bacillati</taxon>
        <taxon>Bacillota</taxon>
        <taxon>Bacilli</taxon>
        <taxon>Bacillales</taxon>
        <taxon>Paenibacillaceae</taxon>
        <taxon>Paenibacillus</taxon>
    </lineage>
</organism>
<evidence type="ECO:0000256" key="2">
    <source>
        <dbReference type="ARBA" id="ARBA00022475"/>
    </source>
</evidence>
<protein>
    <submittedName>
        <fullName evidence="7">Threonine transporter RhtB</fullName>
    </submittedName>
</protein>
<dbReference type="Pfam" id="PF01810">
    <property type="entry name" value="LysE"/>
    <property type="match status" value="1"/>
</dbReference>
<dbReference type="GO" id="GO:0015171">
    <property type="term" value="F:amino acid transmembrane transporter activity"/>
    <property type="evidence" value="ECO:0007669"/>
    <property type="project" value="TreeGrafter"/>
</dbReference>
<reference evidence="7 8" key="1">
    <citation type="submission" date="2017-07" db="EMBL/GenBank/DDBJ databases">
        <title>Isolation and whole genome analysis of endospore-forming bacteria from heroin.</title>
        <authorList>
            <person name="Kalinowski J."/>
            <person name="Ahrens B."/>
            <person name="Al-Dilaimi A."/>
            <person name="Winkler A."/>
            <person name="Wibberg D."/>
            <person name="Schleenbecker U."/>
            <person name="Ruckert C."/>
            <person name="Wolfel R."/>
            <person name="Grass G."/>
        </authorList>
    </citation>
    <scope>NUCLEOTIDE SEQUENCE [LARGE SCALE GENOMIC DNA]</scope>
    <source>
        <strain evidence="7 8">7537-G1</strain>
    </source>
</reference>
<comment type="subcellular location">
    <subcellularLocation>
        <location evidence="1">Cell membrane</location>
        <topology evidence="1">Multi-pass membrane protein</topology>
    </subcellularLocation>
</comment>
<dbReference type="PANTHER" id="PTHR30086:SF20">
    <property type="entry name" value="ARGININE EXPORTER PROTEIN ARGO-RELATED"/>
    <property type="match status" value="1"/>
</dbReference>
<proteinExistence type="predicted"/>
<evidence type="ECO:0000313" key="7">
    <source>
        <dbReference type="EMBL" id="PAD79438.1"/>
    </source>
</evidence>
<feature type="transmembrane region" description="Helical" evidence="6">
    <location>
        <begin position="150"/>
        <end position="175"/>
    </location>
</feature>
<dbReference type="InterPro" id="IPR001123">
    <property type="entry name" value="LeuE-type"/>
</dbReference>
<dbReference type="PANTHER" id="PTHR30086">
    <property type="entry name" value="ARGININE EXPORTER PROTEIN ARGO"/>
    <property type="match status" value="1"/>
</dbReference>
<keyword evidence="3 6" id="KW-0812">Transmembrane</keyword>
<dbReference type="OrthoDB" id="9784202at2"/>
<evidence type="ECO:0000256" key="1">
    <source>
        <dbReference type="ARBA" id="ARBA00004651"/>
    </source>
</evidence>
<name>A0A268F228_9BACL</name>